<dbReference type="EMBL" id="JBANMG010000005">
    <property type="protein sequence ID" value="KAK6953330.1"/>
    <property type="molecule type" value="Genomic_DNA"/>
</dbReference>
<sequence length="81" mass="9394">MSPSNDQENQAQLCQVRTSMEHQRTQPWKRFIKLKDDRSIEAQDGEVRLQLERDQHKTLGGPLCGTNTTSQQARLNQMEAR</sequence>
<evidence type="ECO:0000313" key="2">
    <source>
        <dbReference type="EMBL" id="KAK6953330.1"/>
    </source>
</evidence>
<protein>
    <submittedName>
        <fullName evidence="2">Uncharacterized protein</fullName>
    </submittedName>
</protein>
<name>A0AAX6MKZ1_9PEZI</name>
<dbReference type="Proteomes" id="UP001369815">
    <property type="component" value="Unassembled WGS sequence"/>
</dbReference>
<comment type="caution">
    <text evidence="2">The sequence shown here is derived from an EMBL/GenBank/DDBJ whole genome shotgun (WGS) entry which is preliminary data.</text>
</comment>
<feature type="region of interest" description="Disordered" evidence="1">
    <location>
        <begin position="57"/>
        <end position="81"/>
    </location>
</feature>
<organism evidence="2 3">
    <name type="scientific">Daldinia eschscholtzii</name>
    <dbReference type="NCBI Taxonomy" id="292717"/>
    <lineage>
        <taxon>Eukaryota</taxon>
        <taxon>Fungi</taxon>
        <taxon>Dikarya</taxon>
        <taxon>Ascomycota</taxon>
        <taxon>Pezizomycotina</taxon>
        <taxon>Sordariomycetes</taxon>
        <taxon>Xylariomycetidae</taxon>
        <taxon>Xylariales</taxon>
        <taxon>Hypoxylaceae</taxon>
        <taxon>Daldinia</taxon>
    </lineage>
</organism>
<feature type="compositionally biased region" description="Polar residues" evidence="1">
    <location>
        <begin position="65"/>
        <end position="75"/>
    </location>
</feature>
<gene>
    <name evidence="2" type="ORF">Daesc_005633</name>
</gene>
<evidence type="ECO:0000313" key="3">
    <source>
        <dbReference type="Proteomes" id="UP001369815"/>
    </source>
</evidence>
<keyword evidence="3" id="KW-1185">Reference proteome</keyword>
<accession>A0AAX6MKZ1</accession>
<proteinExistence type="predicted"/>
<dbReference type="AlphaFoldDB" id="A0AAX6MKZ1"/>
<evidence type="ECO:0000256" key="1">
    <source>
        <dbReference type="SAM" id="MobiDB-lite"/>
    </source>
</evidence>
<reference evidence="2 3" key="1">
    <citation type="journal article" date="2024" name="Front Chem Biol">
        <title>Unveiling the potential of Daldinia eschscholtzii MFLUCC 19-0629 through bioactivity and bioinformatics studies for enhanced sustainable agriculture production.</title>
        <authorList>
            <person name="Brooks S."/>
            <person name="Weaver J.A."/>
            <person name="Klomchit A."/>
            <person name="Alharthi S.A."/>
            <person name="Onlamun T."/>
            <person name="Nurani R."/>
            <person name="Vong T.K."/>
            <person name="Alberti F."/>
            <person name="Greco C."/>
        </authorList>
    </citation>
    <scope>NUCLEOTIDE SEQUENCE [LARGE SCALE GENOMIC DNA]</scope>
    <source>
        <strain evidence="2">MFLUCC 19-0629</strain>
    </source>
</reference>